<sequence length="98" mass="8912">PSDGAGGASAVPEGRATASPGGGGDDGSAAPVGVGGLPAATSGAGTAASEARGAGGKPSGGSGGWPLARTGTSLGAGVIALTLVAGGYLILRRRRQED</sequence>
<name>U1QEK3_9ACTO</name>
<feature type="region of interest" description="Disordered" evidence="1">
    <location>
        <begin position="1"/>
        <end position="69"/>
    </location>
</feature>
<keyword evidence="2" id="KW-0472">Membrane</keyword>
<accession>U1QEK3</accession>
<gene>
    <name evidence="3" type="ORF">HMPREF1549_01275</name>
</gene>
<keyword evidence="2" id="KW-1133">Transmembrane helix</keyword>
<comment type="caution">
    <text evidence="3">The sequence shown here is derived from an EMBL/GenBank/DDBJ whole genome shotgun (WGS) entry which is preliminary data.</text>
</comment>
<dbReference type="AlphaFoldDB" id="U1QEK3"/>
<dbReference type="Proteomes" id="UP000016498">
    <property type="component" value="Unassembled WGS sequence"/>
</dbReference>
<organism evidence="3 4">
    <name type="scientific">Actinomyces johnsonii F0510</name>
    <dbReference type="NCBI Taxonomy" id="1227262"/>
    <lineage>
        <taxon>Bacteria</taxon>
        <taxon>Bacillati</taxon>
        <taxon>Actinomycetota</taxon>
        <taxon>Actinomycetes</taxon>
        <taxon>Actinomycetales</taxon>
        <taxon>Actinomycetaceae</taxon>
        <taxon>Actinomyces</taxon>
    </lineage>
</organism>
<feature type="transmembrane region" description="Helical" evidence="2">
    <location>
        <begin position="72"/>
        <end position="91"/>
    </location>
</feature>
<evidence type="ECO:0000313" key="3">
    <source>
        <dbReference type="EMBL" id="ERH20334.1"/>
    </source>
</evidence>
<dbReference type="EMBL" id="AWSD01000123">
    <property type="protein sequence ID" value="ERH20334.1"/>
    <property type="molecule type" value="Genomic_DNA"/>
</dbReference>
<reference evidence="3 4" key="1">
    <citation type="submission" date="2013-06" db="EMBL/GenBank/DDBJ databases">
        <authorList>
            <person name="Weinstock G."/>
            <person name="Sodergren E."/>
            <person name="Lobos E.A."/>
            <person name="Fulton L."/>
            <person name="Fulton R."/>
            <person name="Courtney L."/>
            <person name="Fronick C."/>
            <person name="O'Laughlin M."/>
            <person name="Godfrey J."/>
            <person name="Wilson R.M."/>
            <person name="Miner T."/>
            <person name="Farmer C."/>
            <person name="Delehaunty K."/>
            <person name="Cordes M."/>
            <person name="Minx P."/>
            <person name="Tomlinson C."/>
            <person name="Chen J."/>
            <person name="Wollam A."/>
            <person name="Pepin K.H."/>
            <person name="Bhonagiri V."/>
            <person name="Zhang X."/>
            <person name="Warren W."/>
            <person name="Mitreva M."/>
            <person name="Mardis E.R."/>
            <person name="Wilson R.K."/>
        </authorList>
    </citation>
    <scope>NUCLEOTIDE SEQUENCE [LARGE SCALE GENOMIC DNA]</scope>
    <source>
        <strain evidence="3 4">F0510</strain>
    </source>
</reference>
<evidence type="ECO:0000313" key="4">
    <source>
        <dbReference type="Proteomes" id="UP000016498"/>
    </source>
</evidence>
<evidence type="ECO:0000256" key="2">
    <source>
        <dbReference type="SAM" id="Phobius"/>
    </source>
</evidence>
<proteinExistence type="predicted"/>
<keyword evidence="2" id="KW-0812">Transmembrane</keyword>
<protein>
    <submittedName>
        <fullName evidence="3">LPXTG-motif protein cell wall anchor domain protein</fullName>
    </submittedName>
</protein>
<feature type="non-terminal residue" evidence="3">
    <location>
        <position position="1"/>
    </location>
</feature>
<feature type="compositionally biased region" description="Gly residues" evidence="1">
    <location>
        <begin position="53"/>
        <end position="64"/>
    </location>
</feature>
<feature type="compositionally biased region" description="Low complexity" evidence="1">
    <location>
        <begin position="27"/>
        <end position="52"/>
    </location>
</feature>
<dbReference type="HOGENOM" id="CLU_2325494_0_0_11"/>
<evidence type="ECO:0000256" key="1">
    <source>
        <dbReference type="SAM" id="MobiDB-lite"/>
    </source>
</evidence>